<reference evidence="9" key="1">
    <citation type="submission" date="2017-09" db="EMBL/GenBank/DDBJ databases">
        <title>Depth-based differentiation of microbial function through sediment-hosted aquifers and enrichment of novel symbionts in the deep terrestrial subsurface.</title>
        <authorList>
            <person name="Probst A.J."/>
            <person name="Ladd B."/>
            <person name="Jarett J.K."/>
            <person name="Geller-Mcgrath D.E."/>
            <person name="Sieber C.M.K."/>
            <person name="Emerson J.B."/>
            <person name="Anantharaman K."/>
            <person name="Thomas B.C."/>
            <person name="Malmstrom R."/>
            <person name="Stieglmeier M."/>
            <person name="Klingl A."/>
            <person name="Woyke T."/>
            <person name="Ryan C.M."/>
            <person name="Banfield J.F."/>
        </authorList>
    </citation>
    <scope>NUCLEOTIDE SEQUENCE [LARGE SCALE GENOMIC DNA]</scope>
</reference>
<dbReference type="HAMAP" id="MF_00227">
    <property type="entry name" value="RNase_P"/>
    <property type="match status" value="1"/>
</dbReference>
<evidence type="ECO:0000256" key="7">
    <source>
        <dbReference type="NCBIfam" id="TIGR00188"/>
    </source>
</evidence>
<dbReference type="PANTHER" id="PTHR33992:SF1">
    <property type="entry name" value="RIBONUCLEASE P PROTEIN COMPONENT"/>
    <property type="match status" value="1"/>
</dbReference>
<protein>
    <recommendedName>
        <fullName evidence="6 7">Ribonuclease P protein component</fullName>
        <shortName evidence="6">RNase P protein</shortName>
        <shortName evidence="6">RNaseP protein</shortName>
        <ecNumber evidence="6 7">3.1.26.5</ecNumber>
    </recommendedName>
    <alternativeName>
        <fullName evidence="6">Protein C5</fullName>
    </alternativeName>
</protein>
<keyword evidence="2 6" id="KW-0540">Nuclease</keyword>
<comment type="similarity">
    <text evidence="6">Belongs to the RnpA family.</text>
</comment>
<comment type="catalytic activity">
    <reaction evidence="6">
        <text>Endonucleolytic cleavage of RNA, removing 5'-extranucleotides from tRNA precursor.</text>
        <dbReference type="EC" id="3.1.26.5"/>
    </reaction>
</comment>
<dbReference type="EMBL" id="PEYV01000035">
    <property type="protein sequence ID" value="PIS21536.1"/>
    <property type="molecule type" value="Genomic_DNA"/>
</dbReference>
<evidence type="ECO:0000256" key="4">
    <source>
        <dbReference type="ARBA" id="ARBA00022801"/>
    </source>
</evidence>
<dbReference type="Gene3D" id="3.30.230.10">
    <property type="match status" value="1"/>
</dbReference>
<dbReference type="InterPro" id="IPR020568">
    <property type="entry name" value="Ribosomal_Su5_D2-typ_SF"/>
</dbReference>
<dbReference type="GO" id="GO:0004526">
    <property type="term" value="F:ribonuclease P activity"/>
    <property type="evidence" value="ECO:0007669"/>
    <property type="project" value="UniProtKB-UniRule"/>
</dbReference>
<evidence type="ECO:0000313" key="9">
    <source>
        <dbReference type="Proteomes" id="UP000231098"/>
    </source>
</evidence>
<dbReference type="EC" id="3.1.26.5" evidence="6 7"/>
<dbReference type="GO" id="GO:0030677">
    <property type="term" value="C:ribonuclease P complex"/>
    <property type="evidence" value="ECO:0007669"/>
    <property type="project" value="TreeGrafter"/>
</dbReference>
<dbReference type="PANTHER" id="PTHR33992">
    <property type="entry name" value="RIBONUCLEASE P PROTEIN COMPONENT"/>
    <property type="match status" value="1"/>
</dbReference>
<proteinExistence type="inferred from homology"/>
<organism evidence="8 9">
    <name type="scientific">candidate division WWE3 bacterium CG08_land_8_20_14_0_20_41_15</name>
    <dbReference type="NCBI Taxonomy" id="1975086"/>
    <lineage>
        <taxon>Bacteria</taxon>
        <taxon>Katanobacteria</taxon>
    </lineage>
</organism>
<comment type="function">
    <text evidence="6">RNaseP catalyzes the removal of the 5'-leader sequence from pre-tRNA to produce the mature 5'-terminus. It can also cleave other RNA substrates such as 4.5S RNA. The protein component plays an auxiliary but essential role in vivo by binding to the 5'-leader sequence and broadening the substrate specificity of the ribozyme.</text>
</comment>
<name>A0A2H0X9D5_UNCKA</name>
<keyword evidence="4 6" id="KW-0378">Hydrolase</keyword>
<keyword evidence="1 6" id="KW-0819">tRNA processing</keyword>
<evidence type="ECO:0000256" key="5">
    <source>
        <dbReference type="ARBA" id="ARBA00022884"/>
    </source>
</evidence>
<dbReference type="SUPFAM" id="SSF54211">
    <property type="entry name" value="Ribosomal protein S5 domain 2-like"/>
    <property type="match status" value="1"/>
</dbReference>
<evidence type="ECO:0000256" key="6">
    <source>
        <dbReference type="HAMAP-Rule" id="MF_00227"/>
    </source>
</evidence>
<evidence type="ECO:0000256" key="3">
    <source>
        <dbReference type="ARBA" id="ARBA00022759"/>
    </source>
</evidence>
<gene>
    <name evidence="6 8" type="primary">rnpA</name>
    <name evidence="8" type="ORF">COT51_02210</name>
</gene>
<dbReference type="NCBIfam" id="TIGR00188">
    <property type="entry name" value="rnpA"/>
    <property type="match status" value="1"/>
</dbReference>
<keyword evidence="3 6" id="KW-0255">Endonuclease</keyword>
<dbReference type="GO" id="GO:0042781">
    <property type="term" value="F:3'-tRNA processing endoribonuclease activity"/>
    <property type="evidence" value="ECO:0007669"/>
    <property type="project" value="TreeGrafter"/>
</dbReference>
<evidence type="ECO:0000256" key="1">
    <source>
        <dbReference type="ARBA" id="ARBA00022694"/>
    </source>
</evidence>
<keyword evidence="5 6" id="KW-0694">RNA-binding</keyword>
<comment type="caution">
    <text evidence="8">The sequence shown here is derived from an EMBL/GenBank/DDBJ whole genome shotgun (WGS) entry which is preliminary data.</text>
</comment>
<dbReference type="InterPro" id="IPR000100">
    <property type="entry name" value="RNase_P"/>
</dbReference>
<dbReference type="GO" id="GO:0000049">
    <property type="term" value="F:tRNA binding"/>
    <property type="evidence" value="ECO:0007669"/>
    <property type="project" value="UniProtKB-UniRule"/>
</dbReference>
<dbReference type="Proteomes" id="UP000231098">
    <property type="component" value="Unassembled WGS sequence"/>
</dbReference>
<dbReference type="InterPro" id="IPR014721">
    <property type="entry name" value="Ribsml_uS5_D2-typ_fold_subgr"/>
</dbReference>
<evidence type="ECO:0000256" key="2">
    <source>
        <dbReference type="ARBA" id="ARBA00022722"/>
    </source>
</evidence>
<sequence>MLPRQYRLTDDYDYRRVRRLGKIYQTPFFIISFAPSKDPKSIRFGFIVSKKIDKRAVIRNRVTRLMREMVSLSINNIPLGFDFVFIAKARMLNADLSLIKSAFSSFLTSFR</sequence>
<accession>A0A2H0X9D5</accession>
<dbReference type="GO" id="GO:0001682">
    <property type="term" value="P:tRNA 5'-leader removal"/>
    <property type="evidence" value="ECO:0007669"/>
    <property type="project" value="UniProtKB-UniRule"/>
</dbReference>
<dbReference type="Pfam" id="PF00825">
    <property type="entry name" value="Ribonuclease_P"/>
    <property type="match status" value="1"/>
</dbReference>
<dbReference type="AlphaFoldDB" id="A0A2H0X9D5"/>
<evidence type="ECO:0000313" key="8">
    <source>
        <dbReference type="EMBL" id="PIS21536.1"/>
    </source>
</evidence>
<comment type="subunit">
    <text evidence="6">Consists of a catalytic RNA component (M1 or rnpB) and a protein subunit.</text>
</comment>